<reference evidence="7" key="1">
    <citation type="submission" date="2017-06" db="EMBL/GenBank/DDBJ databases">
        <authorList>
            <person name="Varghese N."/>
            <person name="Submissions S."/>
        </authorList>
    </citation>
    <scope>NUCLEOTIDE SEQUENCE [LARGE SCALE GENOMIC DNA]</scope>
    <source>
        <strain evidence="7">JAD2</strain>
    </source>
</reference>
<dbReference type="RefSeq" id="WP_088571234.1">
    <property type="nucleotide sequence ID" value="NZ_FYEK01000027.1"/>
</dbReference>
<keyword evidence="7" id="KW-1185">Reference proteome</keyword>
<dbReference type="InParanoid" id="A0A212R0D5"/>
<dbReference type="GO" id="GO:0051607">
    <property type="term" value="P:defense response to virus"/>
    <property type="evidence" value="ECO:0007669"/>
    <property type="project" value="UniProtKB-KW"/>
</dbReference>
<dbReference type="InterPro" id="IPR005510">
    <property type="entry name" value="Csm4"/>
</dbReference>
<keyword evidence="4" id="KW-0051">Antiviral defense</keyword>
<evidence type="ECO:0000256" key="3">
    <source>
        <dbReference type="ARBA" id="ARBA00022884"/>
    </source>
</evidence>
<evidence type="ECO:0000313" key="7">
    <source>
        <dbReference type="Proteomes" id="UP000197025"/>
    </source>
</evidence>
<evidence type="ECO:0000313" key="6">
    <source>
        <dbReference type="EMBL" id="SNB65443.1"/>
    </source>
</evidence>
<evidence type="ECO:0000256" key="1">
    <source>
        <dbReference type="ARBA" id="ARBA00005772"/>
    </source>
</evidence>
<proteinExistence type="inferred from homology"/>
<name>A0A212R0D5_9CHLR</name>
<keyword evidence="3" id="KW-0694">RNA-binding</keyword>
<evidence type="ECO:0000256" key="4">
    <source>
        <dbReference type="ARBA" id="ARBA00023118"/>
    </source>
</evidence>
<comment type="similarity">
    <text evidence="1">Belongs to the CRISPR-associated Csm4 family.</text>
</comment>
<evidence type="ECO:0000259" key="5">
    <source>
        <dbReference type="Pfam" id="PF17953"/>
    </source>
</evidence>
<dbReference type="GO" id="GO:0003723">
    <property type="term" value="F:RNA binding"/>
    <property type="evidence" value="ECO:0007669"/>
    <property type="project" value="UniProtKB-KW"/>
</dbReference>
<accession>A0A212R0D5</accession>
<dbReference type="NCBIfam" id="TIGR01903">
    <property type="entry name" value="cas5_csm4"/>
    <property type="match status" value="1"/>
</dbReference>
<dbReference type="Pfam" id="PF17953">
    <property type="entry name" value="Csm4_C"/>
    <property type="match status" value="1"/>
</dbReference>
<sequence length="342" mass="38020">MTEEIVYLEPRGAFHLGERGIGLEETSPLLHADTLYAALGVAWAMLFGEPALAEEWFRPEPPVLISSAFPFAGPVRFYPRPYLPVRAEALPFPLKDIAFVSEGVLRRMLRGQLLEEGVQIHEGTVWMTGEEAEALREAFGRRDLTGERFWARHRIPRVTLDLPTQASSLWHFGRLVFREAGAGLFFRVRYRDPAQAERFRAAVRLLGDHGVGGDRTAGHGLFVPRFEPADPLGDPAAPAFITLAPVYPPRDQLETLLGEAARYGWLTRSGWIGGRLAMPYRRRAVRMLAEGSLLTGDPRGLWGAMADVTPRETPEPLPHPIYRYGFAFPIGASKEALAETGA</sequence>
<dbReference type="OrthoDB" id="9812560at2"/>
<evidence type="ECO:0000256" key="2">
    <source>
        <dbReference type="ARBA" id="ARBA00016109"/>
    </source>
</evidence>
<organism evidence="6 7">
    <name type="scientific">Thermoflexus hugenholtzii JAD2</name>
    <dbReference type="NCBI Taxonomy" id="877466"/>
    <lineage>
        <taxon>Bacteria</taxon>
        <taxon>Bacillati</taxon>
        <taxon>Chloroflexota</taxon>
        <taxon>Thermoflexia</taxon>
        <taxon>Thermoflexales</taxon>
        <taxon>Thermoflexaceae</taxon>
        <taxon>Thermoflexus</taxon>
    </lineage>
</organism>
<protein>
    <recommendedName>
        <fullName evidence="2">CRISPR system Cms protein Csm4</fullName>
    </recommendedName>
</protein>
<feature type="domain" description="Csm4 C-terminal" evidence="5">
    <location>
        <begin position="238"/>
        <end position="331"/>
    </location>
</feature>
<dbReference type="AlphaFoldDB" id="A0A212R0D5"/>
<dbReference type="Proteomes" id="UP000197025">
    <property type="component" value="Unassembled WGS sequence"/>
</dbReference>
<gene>
    <name evidence="6" type="ORF">SAMN02746019_00009960</name>
</gene>
<dbReference type="EMBL" id="FYEK01000027">
    <property type="protein sequence ID" value="SNB65443.1"/>
    <property type="molecule type" value="Genomic_DNA"/>
</dbReference>
<dbReference type="InterPro" id="IPR040932">
    <property type="entry name" value="Csm4_C"/>
</dbReference>